<sequence>MQSKSSPLLVRVCWFYWLKIWFFGGKPPKISRLKPSLA</sequence>
<evidence type="ECO:0000313" key="3">
    <source>
        <dbReference type="Proteomes" id="UP000192439"/>
    </source>
</evidence>
<evidence type="ECO:0000313" key="2">
    <source>
        <dbReference type="EMBL" id="ARI82201.1"/>
    </source>
</evidence>
<protein>
    <submittedName>
        <fullName evidence="2">Uncharacterized protein</fullName>
    </submittedName>
</protein>
<dbReference type="Proteomes" id="UP000192439">
    <property type="component" value="Chromosome"/>
</dbReference>
<reference evidence="2 3" key="1">
    <citation type="journal article" date="2018" name="Harmful Algae">
        <title>The highly heterogeneous methylated genomes and diverse restriction-modification systems of bloom-forming Microcystis.</title>
        <authorList>
            <person name="Zhao L."/>
            <person name="Song Y."/>
            <person name="Li L."/>
            <person name="Gan N."/>
            <person name="Brand J.J."/>
            <person name="Song L."/>
        </authorList>
    </citation>
    <scope>NUCLEOTIDE SEQUENCE [LARGE SCALE GENOMIC DNA]</scope>
    <source>
        <strain evidence="2 3">PCC 7806SL</strain>
    </source>
</reference>
<evidence type="ECO:0000256" key="1">
    <source>
        <dbReference type="SAM" id="Phobius"/>
    </source>
</evidence>
<dbReference type="AlphaFoldDB" id="A0AB33C296"/>
<feature type="transmembrane region" description="Helical" evidence="1">
    <location>
        <begin position="6"/>
        <end position="24"/>
    </location>
</feature>
<accession>A0AB33C296</accession>
<keyword evidence="1" id="KW-0812">Transmembrane</keyword>
<dbReference type="EMBL" id="CP020771">
    <property type="protein sequence ID" value="ARI82201.1"/>
    <property type="molecule type" value="Genomic_DNA"/>
</dbReference>
<proteinExistence type="predicted"/>
<gene>
    <name evidence="2" type="ORF">BH695_2922</name>
</gene>
<name>A0AB33C296_MICA7</name>
<keyword evidence="1" id="KW-0472">Membrane</keyword>
<organism evidence="2 3">
    <name type="scientific">Microcystis aeruginosa PCC 7806SL</name>
    <dbReference type="NCBI Taxonomy" id="1903187"/>
    <lineage>
        <taxon>Bacteria</taxon>
        <taxon>Bacillati</taxon>
        <taxon>Cyanobacteriota</taxon>
        <taxon>Cyanophyceae</taxon>
        <taxon>Oscillatoriophycideae</taxon>
        <taxon>Chroococcales</taxon>
        <taxon>Microcystaceae</taxon>
        <taxon>Microcystis</taxon>
    </lineage>
</organism>
<keyword evidence="1" id="KW-1133">Transmembrane helix</keyword>
<keyword evidence="3" id="KW-1185">Reference proteome</keyword>